<name>C1DZ93_MICCC</name>
<accession>C1DZ93</accession>
<sequence length="528" mass="54258">MRLSQLVVILALATLATHIGPAKANLWAPLGAELGGTQNGEQFGSSVSLNRNGTIMAVGAPRYGGYNDYRGRVQVYRLDAASSVWTEMGPAIEGSKLYANFGQSVSLSADGTRLAVSSLGDPAGIYSWQASNATWDLVSFSLPCGSCLFTAAAMSADGTRFAALTKTSSFPDAAYVFSSSTLANISHALSPVHSFYGGKAIALSANGIRVALGGRTGTGWGSNGFVKVFEEAAGHWSQLGGDINTESGEHYASFGEALALSADGLRLVVGAPGVVEPSGYSYTGGAGSGVGAEPYVVVYDYDASTNTWGKLGGLMTMGQARVTTSHNYYHFFGKGVSISDDGSMVAVGVDSYHPYSGTSVNGPGFARLYKWSQSWDKVEDFSGNSTAENAGRDVSLSGDGRVMVVGKPYTHSSTEPGYVRVYGKPEVASPSSANSSISSNSSYGGNSSNSSYGGNSNNGNGNNNGSGNSSSTSSANSSQSSGSNASAVPPPPPPPSPPPKIVLDDDDHAVARGGFLLLLVATAIHFVM</sequence>
<feature type="compositionally biased region" description="Low complexity" evidence="2">
    <location>
        <begin position="428"/>
        <end position="487"/>
    </location>
</feature>
<dbReference type="EMBL" id="CP001323">
    <property type="protein sequence ID" value="ACO61074.1"/>
    <property type="molecule type" value="Genomic_DNA"/>
</dbReference>
<dbReference type="KEGG" id="mis:MICPUN_55669"/>
<evidence type="ECO:0000313" key="4">
    <source>
        <dbReference type="EMBL" id="ACO61074.1"/>
    </source>
</evidence>
<dbReference type="InterPro" id="IPR013519">
    <property type="entry name" value="Int_alpha_beta-p"/>
</dbReference>
<proteinExistence type="predicted"/>
<organism evidence="4 5">
    <name type="scientific">Micromonas commoda (strain RCC299 / NOUM17 / CCMP2709)</name>
    <name type="common">Picoplanktonic green alga</name>
    <dbReference type="NCBI Taxonomy" id="296587"/>
    <lineage>
        <taxon>Eukaryota</taxon>
        <taxon>Viridiplantae</taxon>
        <taxon>Chlorophyta</taxon>
        <taxon>Mamiellophyceae</taxon>
        <taxon>Mamiellales</taxon>
        <taxon>Mamiellaceae</taxon>
        <taxon>Micromonas</taxon>
    </lineage>
</organism>
<dbReference type="GeneID" id="8241500"/>
<feature type="chain" id="PRO_5002906695" description="Bulb-type lectin domain-containing protein" evidence="3">
    <location>
        <begin position="25"/>
        <end position="528"/>
    </location>
</feature>
<dbReference type="RefSeq" id="XP_002499816.1">
    <property type="nucleotide sequence ID" value="XM_002499770.1"/>
</dbReference>
<feature type="compositionally biased region" description="Pro residues" evidence="2">
    <location>
        <begin position="488"/>
        <end position="500"/>
    </location>
</feature>
<evidence type="ECO:0000256" key="2">
    <source>
        <dbReference type="SAM" id="MobiDB-lite"/>
    </source>
</evidence>
<feature type="signal peptide" evidence="3">
    <location>
        <begin position="1"/>
        <end position="24"/>
    </location>
</feature>
<keyword evidence="3" id="KW-0732">Signal</keyword>
<reference evidence="4 5" key="1">
    <citation type="journal article" date="2009" name="Science">
        <title>Green evolution and dynamic adaptations revealed by genomes of the marine picoeukaryotes Micromonas.</title>
        <authorList>
            <person name="Worden A.Z."/>
            <person name="Lee J.H."/>
            <person name="Mock T."/>
            <person name="Rouze P."/>
            <person name="Simmons M.P."/>
            <person name="Aerts A.L."/>
            <person name="Allen A.E."/>
            <person name="Cuvelier M.L."/>
            <person name="Derelle E."/>
            <person name="Everett M.V."/>
            <person name="Foulon E."/>
            <person name="Grimwood J."/>
            <person name="Gundlach H."/>
            <person name="Henrissat B."/>
            <person name="Napoli C."/>
            <person name="McDonald S.M."/>
            <person name="Parker M.S."/>
            <person name="Rombauts S."/>
            <person name="Salamov A."/>
            <person name="Von Dassow P."/>
            <person name="Badger J.H."/>
            <person name="Coutinho P.M."/>
            <person name="Demir E."/>
            <person name="Dubchak I."/>
            <person name="Gentemann C."/>
            <person name="Eikrem W."/>
            <person name="Gready J.E."/>
            <person name="John U."/>
            <person name="Lanier W."/>
            <person name="Lindquist E.A."/>
            <person name="Lucas S."/>
            <person name="Mayer K.F."/>
            <person name="Moreau H."/>
            <person name="Not F."/>
            <person name="Otillar R."/>
            <person name="Panaud O."/>
            <person name="Pangilinan J."/>
            <person name="Paulsen I."/>
            <person name="Piegu B."/>
            <person name="Poliakov A."/>
            <person name="Robbens S."/>
            <person name="Schmutz J."/>
            <person name="Toulza E."/>
            <person name="Wyss T."/>
            <person name="Zelensky A."/>
            <person name="Zhou K."/>
            <person name="Armbrust E.V."/>
            <person name="Bhattacharya D."/>
            <person name="Goodenough U.W."/>
            <person name="Van de Peer Y."/>
            <person name="Grigoriev I.V."/>
        </authorList>
    </citation>
    <scope>NUCLEOTIDE SEQUENCE [LARGE SCALE GENOMIC DNA]</scope>
    <source>
        <strain evidence="5">RCC299 / NOUM17</strain>
    </source>
</reference>
<evidence type="ECO:0000313" key="5">
    <source>
        <dbReference type="Proteomes" id="UP000002009"/>
    </source>
</evidence>
<evidence type="ECO:0000256" key="3">
    <source>
        <dbReference type="SAM" id="SignalP"/>
    </source>
</evidence>
<dbReference type="AlphaFoldDB" id="C1DZ93"/>
<evidence type="ECO:0008006" key="6">
    <source>
        <dbReference type="Google" id="ProtNLM"/>
    </source>
</evidence>
<dbReference type="PANTHER" id="PTHR36220:SF1">
    <property type="entry name" value="GAMMA TUBULIN COMPLEX COMPONENT C-TERMINAL DOMAIN-CONTAINING PROTEIN"/>
    <property type="match status" value="1"/>
</dbReference>
<feature type="region of interest" description="Disordered" evidence="2">
    <location>
        <begin position="427"/>
        <end position="505"/>
    </location>
</feature>
<dbReference type="SUPFAM" id="SSF82171">
    <property type="entry name" value="DPP6 N-terminal domain-like"/>
    <property type="match status" value="1"/>
</dbReference>
<evidence type="ECO:0000256" key="1">
    <source>
        <dbReference type="PROSITE-ProRule" id="PRU00803"/>
    </source>
</evidence>
<gene>
    <name evidence="4" type="ORF">MICPUN_55669</name>
</gene>
<protein>
    <recommendedName>
        <fullName evidence="6">Bulb-type lectin domain-containing protein</fullName>
    </recommendedName>
</protein>
<keyword evidence="5" id="KW-1185">Reference proteome</keyword>
<dbReference type="OrthoDB" id="49473at2759"/>
<dbReference type="PANTHER" id="PTHR36220">
    <property type="entry name" value="UNNAMED PRODUCT"/>
    <property type="match status" value="1"/>
</dbReference>
<feature type="repeat" description="FG-GAP" evidence="1">
    <location>
        <begin position="30"/>
        <end position="85"/>
    </location>
</feature>
<dbReference type="PROSITE" id="PS51470">
    <property type="entry name" value="FG_GAP"/>
    <property type="match status" value="1"/>
</dbReference>
<dbReference type="Proteomes" id="UP000002009">
    <property type="component" value="Chromosome 2"/>
</dbReference>
<dbReference type="InParanoid" id="C1DZ93"/>